<dbReference type="FunFam" id="3.40.1440.10:FF:000006">
    <property type="entry name" value="Structure-specific endonuclease subunit SLX1"/>
    <property type="match status" value="1"/>
</dbReference>
<dbReference type="GO" id="GO:0033557">
    <property type="term" value="C:Slx1-Slx4 complex"/>
    <property type="evidence" value="ECO:0007669"/>
    <property type="project" value="UniProtKB-UniRule"/>
</dbReference>
<evidence type="ECO:0000256" key="8">
    <source>
        <dbReference type="ARBA" id="ARBA00023172"/>
    </source>
</evidence>
<name>A0A8J2X6H7_ZYGB2</name>
<protein>
    <submittedName>
        <fullName evidence="13">BN860_12926g1_1</fullName>
    </submittedName>
</protein>
<dbReference type="CDD" id="cd10455">
    <property type="entry name" value="GIY-YIG_SLX1"/>
    <property type="match status" value="1"/>
</dbReference>
<dbReference type="Proteomes" id="UP000019375">
    <property type="component" value="Unassembled WGS sequence"/>
</dbReference>
<keyword evidence="14" id="KW-1185">Reference proteome</keyword>
<comment type="subcellular location">
    <subcellularLocation>
        <location evidence="11">Nucleus</location>
    </subcellularLocation>
</comment>
<dbReference type="AlphaFoldDB" id="A0A8J2X6H7"/>
<dbReference type="GO" id="GO:0008821">
    <property type="term" value="F:crossover junction DNA endonuclease activity"/>
    <property type="evidence" value="ECO:0007669"/>
    <property type="project" value="TreeGrafter"/>
</dbReference>
<keyword evidence="2" id="KW-0479">Metal-binding</keyword>
<dbReference type="GO" id="GO:0008270">
    <property type="term" value="F:zinc ion binding"/>
    <property type="evidence" value="ECO:0007669"/>
    <property type="project" value="UniProtKB-KW"/>
</dbReference>
<keyword evidence="9 11" id="KW-0234">DNA repair</keyword>
<dbReference type="PANTHER" id="PTHR20208:SF10">
    <property type="entry name" value="STRUCTURE-SPECIFIC ENDONUCLEASE SUBUNIT SLX1"/>
    <property type="match status" value="1"/>
</dbReference>
<dbReference type="OrthoDB" id="24645at2759"/>
<comment type="caution">
    <text evidence="11">Lacks conserved residue(s) required for the propagation of feature annotation.</text>
</comment>
<accession>A0A8J2X6H7</accession>
<dbReference type="HAMAP" id="MF_03100">
    <property type="entry name" value="Endonuc_su_Slx1"/>
    <property type="match status" value="1"/>
</dbReference>
<keyword evidence="10 11" id="KW-0539">Nucleus</keyword>
<evidence type="ECO:0000256" key="7">
    <source>
        <dbReference type="ARBA" id="ARBA00022833"/>
    </source>
</evidence>
<dbReference type="InterPro" id="IPR050381">
    <property type="entry name" value="SLX1_endonuclease"/>
</dbReference>
<organism evidence="13 14">
    <name type="scientific">Zygosaccharomyces bailii (strain CLIB 213 / ATCC 58445 / CBS 680 / BCRC 21525 / NBRC 1098 / NCYC 1416 / NRRL Y-2227)</name>
    <dbReference type="NCBI Taxonomy" id="1333698"/>
    <lineage>
        <taxon>Eukaryota</taxon>
        <taxon>Fungi</taxon>
        <taxon>Dikarya</taxon>
        <taxon>Ascomycota</taxon>
        <taxon>Saccharomycotina</taxon>
        <taxon>Saccharomycetes</taxon>
        <taxon>Saccharomycetales</taxon>
        <taxon>Saccharomycetaceae</taxon>
        <taxon>Zygosaccharomyces</taxon>
    </lineage>
</organism>
<evidence type="ECO:0000256" key="4">
    <source>
        <dbReference type="ARBA" id="ARBA00022763"/>
    </source>
</evidence>
<dbReference type="Gene3D" id="3.30.40.10">
    <property type="entry name" value="Zinc/RING finger domain, C3HC4 (zinc finger)"/>
    <property type="match status" value="1"/>
</dbReference>
<sequence>MSQKIEDEQPKPVPIFYCCYLLQSVCKRQSFYIGSTPNPVRRLRQHNGILNRGGAYRTKRQDTRPWEMIMFVYGFLSKIAALQFEHAWQHGYSTHYIEENDRIVKSRTGGRSIHHKLGTARLLANNTYFKHMNLVVHFFNNDVENIWKENKFKIVDSIPITVKLLQNRTVTPTTENAIVYADGNLKLVEDVYNDYVRRDVEMFKLYQDRLSYGEIRCGICQSIFDYTSENVKLKPFLGFCGHRNCNFIAHLGCLHRYFLDEEQLNIGTRNLIPKKGRCPDCSAMIEWGIMVKYSTMLKASFGK</sequence>
<dbReference type="InterPro" id="IPR048749">
    <property type="entry name" value="SLX1_C"/>
</dbReference>
<evidence type="ECO:0000256" key="5">
    <source>
        <dbReference type="ARBA" id="ARBA00022771"/>
    </source>
</evidence>
<evidence type="ECO:0000256" key="3">
    <source>
        <dbReference type="ARBA" id="ARBA00022759"/>
    </source>
</evidence>
<dbReference type="GO" id="GO:0000724">
    <property type="term" value="P:double-strand break repair via homologous recombination"/>
    <property type="evidence" value="ECO:0007669"/>
    <property type="project" value="TreeGrafter"/>
</dbReference>
<dbReference type="EMBL" id="HG316455">
    <property type="protein sequence ID" value="CDF88553.1"/>
    <property type="molecule type" value="Genomic_DNA"/>
</dbReference>
<dbReference type="PANTHER" id="PTHR20208">
    <property type="entry name" value="STRUCTURE-SPECIFIC ENDONUCLEASE SUBUNIT SLX1"/>
    <property type="match status" value="1"/>
</dbReference>
<dbReference type="Pfam" id="PF01541">
    <property type="entry name" value="GIY-YIG"/>
    <property type="match status" value="1"/>
</dbReference>
<evidence type="ECO:0000256" key="2">
    <source>
        <dbReference type="ARBA" id="ARBA00022723"/>
    </source>
</evidence>
<evidence type="ECO:0000313" key="14">
    <source>
        <dbReference type="Proteomes" id="UP000019375"/>
    </source>
</evidence>
<dbReference type="Pfam" id="PF21202">
    <property type="entry name" value="SLX1_C"/>
    <property type="match status" value="1"/>
</dbReference>
<keyword evidence="5" id="KW-0863">Zinc-finger</keyword>
<proteinExistence type="inferred from homology"/>
<keyword evidence="4 11" id="KW-0227">DNA damage</keyword>
<gene>
    <name evidence="13" type="ORF">BN860_12926g</name>
</gene>
<reference evidence="14" key="1">
    <citation type="journal article" date="2013" name="Genome Announc.">
        <title>Genome sequence of the food spoilage yeast Zygosaccharomyces bailii CLIB 213(T).</title>
        <authorList>
            <person name="Galeote V."/>
            <person name="Bigey F."/>
            <person name="Devillers H."/>
            <person name="Neuveglise C."/>
            <person name="Dequin S."/>
        </authorList>
    </citation>
    <scope>NUCLEOTIDE SEQUENCE [LARGE SCALE GENOMIC DNA]</scope>
    <source>
        <strain evidence="14">CLIB 213 / ATCC 58445 / CBS 680 / CCRC 21525 / NBRC 1098 / NCYC 1416 / NRRL Y-2227</strain>
    </source>
</reference>
<dbReference type="SMART" id="SM00465">
    <property type="entry name" value="GIYc"/>
    <property type="match status" value="1"/>
</dbReference>
<dbReference type="GO" id="GO:0017108">
    <property type="term" value="F:5'-flap endonuclease activity"/>
    <property type="evidence" value="ECO:0007669"/>
    <property type="project" value="InterPro"/>
</dbReference>
<keyword evidence="3 11" id="KW-0255">Endonuclease</keyword>
<keyword evidence="7" id="KW-0862">Zinc</keyword>
<feature type="domain" description="GIY-YIG" evidence="12">
    <location>
        <begin position="15"/>
        <end position="98"/>
    </location>
</feature>
<dbReference type="InterPro" id="IPR000305">
    <property type="entry name" value="GIY-YIG_endonuc"/>
</dbReference>
<keyword evidence="1 11" id="KW-0540">Nuclease</keyword>
<dbReference type="Gene3D" id="3.40.1440.10">
    <property type="entry name" value="GIY-YIG endonuclease"/>
    <property type="match status" value="1"/>
</dbReference>
<keyword evidence="6 11" id="KW-0378">Hydrolase</keyword>
<comment type="subunit">
    <text evidence="11">Forms a heterodimer with SLX4.</text>
</comment>
<keyword evidence="8 11" id="KW-0233">DNA recombination</keyword>
<comment type="similarity">
    <text evidence="11">Belongs to the SLX1 family.</text>
</comment>
<dbReference type="InterPro" id="IPR027520">
    <property type="entry name" value="Slx1"/>
</dbReference>
<evidence type="ECO:0000256" key="11">
    <source>
        <dbReference type="HAMAP-Rule" id="MF_03100"/>
    </source>
</evidence>
<evidence type="ECO:0000256" key="1">
    <source>
        <dbReference type="ARBA" id="ARBA00022722"/>
    </source>
</evidence>
<evidence type="ECO:0000256" key="9">
    <source>
        <dbReference type="ARBA" id="ARBA00023204"/>
    </source>
</evidence>
<evidence type="ECO:0000256" key="10">
    <source>
        <dbReference type="ARBA" id="ARBA00023242"/>
    </source>
</evidence>
<comment type="function">
    <text evidence="11">Catalytic subunit of the SLX1-SLX4 structure-specific endonuclease that resolves DNA secondary structures generated during DNA repair and recombination. Has endonuclease activity towards branched DNA substrates, introducing single-strand cuts in duplex DNA close to junctions with ss-DNA.</text>
</comment>
<dbReference type="PROSITE" id="PS50164">
    <property type="entry name" value="GIY_YIG"/>
    <property type="match status" value="1"/>
</dbReference>
<dbReference type="SUPFAM" id="SSF82771">
    <property type="entry name" value="GIY-YIG endonuclease"/>
    <property type="match status" value="1"/>
</dbReference>
<evidence type="ECO:0000313" key="13">
    <source>
        <dbReference type="EMBL" id="CDF88553.1"/>
    </source>
</evidence>
<evidence type="ECO:0000259" key="12">
    <source>
        <dbReference type="PROSITE" id="PS50164"/>
    </source>
</evidence>
<evidence type="ECO:0000256" key="6">
    <source>
        <dbReference type="ARBA" id="ARBA00022801"/>
    </source>
</evidence>
<dbReference type="InterPro" id="IPR035901">
    <property type="entry name" value="GIY-YIG_endonuc_sf"/>
</dbReference>
<dbReference type="InterPro" id="IPR013083">
    <property type="entry name" value="Znf_RING/FYVE/PHD"/>
</dbReference>
<comment type="cofactor">
    <cofactor evidence="11">
        <name>a divalent metal cation</name>
        <dbReference type="ChEBI" id="CHEBI:60240"/>
    </cofactor>
</comment>